<dbReference type="AlphaFoldDB" id="Q730G5"/>
<organism evidence="2 3">
    <name type="scientific">Bacillus cereus (strain ATCC 10987 / NRS 248)</name>
    <dbReference type="NCBI Taxonomy" id="222523"/>
    <lineage>
        <taxon>Bacteria</taxon>
        <taxon>Bacillati</taxon>
        <taxon>Bacillota</taxon>
        <taxon>Bacilli</taxon>
        <taxon>Bacillales</taxon>
        <taxon>Bacillaceae</taxon>
        <taxon>Bacillus</taxon>
        <taxon>Bacillus cereus group</taxon>
    </lineage>
</organism>
<protein>
    <submittedName>
        <fullName evidence="2">Uncharacterized protein</fullName>
    </submittedName>
</protein>
<keyword evidence="1" id="KW-0472">Membrane</keyword>
<dbReference type="Proteomes" id="UP000002527">
    <property type="component" value="Chromosome"/>
</dbReference>
<accession>Q730G5</accession>
<keyword evidence="1" id="KW-1133">Transmembrane helix</keyword>
<feature type="transmembrane region" description="Helical" evidence="1">
    <location>
        <begin position="38"/>
        <end position="54"/>
    </location>
</feature>
<dbReference type="KEGG" id="bca:BCE_4451"/>
<dbReference type="EMBL" id="AE017194">
    <property type="protein sequence ID" value="AAS43352.1"/>
    <property type="molecule type" value="Genomic_DNA"/>
</dbReference>
<evidence type="ECO:0000256" key="1">
    <source>
        <dbReference type="SAM" id="Phobius"/>
    </source>
</evidence>
<gene>
    <name evidence="2" type="ordered locus">BCE_4451</name>
</gene>
<name>Q730G5_BACC1</name>
<reference evidence="2 3" key="1">
    <citation type="journal article" date="2004" name="Nucleic Acids Res.">
        <title>The genome sequence of Bacillus cereus ATCC 10987 reveals metabolic adaptations and a large plasmid related to Bacillus anthracis pXO1.</title>
        <authorList>
            <person name="Rasko D.A."/>
            <person name="Ravel J."/>
            <person name="Okstad O.A."/>
            <person name="Helgason E."/>
            <person name="Cer R.Z."/>
            <person name="Jiang L."/>
            <person name="Shores K.A."/>
            <person name="Fouts D.E."/>
            <person name="Tourasse N.J."/>
            <person name="Angiuoli S.V."/>
            <person name="Kolonay J."/>
            <person name="Nelson W.C."/>
            <person name="Kolsto A.-B."/>
            <person name="Fraser C.M."/>
            <person name="Read T.D."/>
        </authorList>
    </citation>
    <scope>NUCLEOTIDE SEQUENCE [LARGE SCALE GENOMIC DNA]</scope>
    <source>
        <strain evidence="3">ATCC 10987 / NRS 248</strain>
    </source>
</reference>
<sequence length="55" mass="6735">MIMIIIKYYSTLIDKDYHCQYKTHTFSRKKQKALQKRFLLFVTHYLSILFAFVSL</sequence>
<proteinExistence type="predicted"/>
<evidence type="ECO:0000313" key="3">
    <source>
        <dbReference type="Proteomes" id="UP000002527"/>
    </source>
</evidence>
<evidence type="ECO:0000313" key="2">
    <source>
        <dbReference type="EMBL" id="AAS43352.1"/>
    </source>
</evidence>
<keyword evidence="1" id="KW-0812">Transmembrane</keyword>
<dbReference type="HOGENOM" id="CLU_3021999_0_0_9"/>